<dbReference type="InterPro" id="IPR027805">
    <property type="entry name" value="Transposase_HTH_dom"/>
</dbReference>
<feature type="compositionally biased region" description="Polar residues" evidence="7">
    <location>
        <begin position="137"/>
        <end position="147"/>
    </location>
</feature>
<name>A0A147BKU2_IXORI</name>
<organism evidence="10">
    <name type="scientific">Ixodes ricinus</name>
    <name type="common">Common tick</name>
    <name type="synonym">Acarus ricinus</name>
    <dbReference type="NCBI Taxonomy" id="34613"/>
    <lineage>
        <taxon>Eukaryota</taxon>
        <taxon>Metazoa</taxon>
        <taxon>Ecdysozoa</taxon>
        <taxon>Arthropoda</taxon>
        <taxon>Chelicerata</taxon>
        <taxon>Arachnida</taxon>
        <taxon>Acari</taxon>
        <taxon>Parasitiformes</taxon>
        <taxon>Ixodida</taxon>
        <taxon>Ixodoidea</taxon>
        <taxon>Ixodidae</taxon>
        <taxon>Ixodinae</taxon>
        <taxon>Ixodes</taxon>
    </lineage>
</organism>
<evidence type="ECO:0000259" key="9">
    <source>
        <dbReference type="PROSITE" id="PS50950"/>
    </source>
</evidence>
<evidence type="ECO:0000256" key="7">
    <source>
        <dbReference type="SAM" id="MobiDB-lite"/>
    </source>
</evidence>
<dbReference type="Pfam" id="PF13613">
    <property type="entry name" value="HTH_Tnp_4"/>
    <property type="match status" value="1"/>
</dbReference>
<protein>
    <submittedName>
        <fullName evidence="10">Putative isl2eu-5 hm</fullName>
    </submittedName>
</protein>
<feature type="non-terminal residue" evidence="10">
    <location>
        <position position="1"/>
    </location>
</feature>
<evidence type="ECO:0000256" key="4">
    <source>
        <dbReference type="ARBA" id="ARBA00022833"/>
    </source>
</evidence>
<dbReference type="PANTHER" id="PTHR23080">
    <property type="entry name" value="THAP DOMAIN PROTEIN"/>
    <property type="match status" value="1"/>
</dbReference>
<sequence length="517" mass="56743">RTSVYCCVYDCHNSYGNTAGKLPVVEFYRFPAKPYEAERRRKWVAAVRRATGDGDSWEPANGQARICSCHFVGNKKSSIAQHPAYIPTIFPSSYKARCNVTTETQLQRYARWQNRRSLGNSGVPSQPAASSGELAGPSTTAAENSATEDGPEVSAEPPLPDGDATWSVNAFTQTENDGGVGACSLFLSVASDGEASTQVSHAVTESVAVQASTERVEISVGPDSRTYIFAGHDSLVGKVGALEELCSVSTNVFALLLHLLCSIVVRETDVSIENKLLIFLVKLKLGISFTSIGVLFGVHRTTVRRIFFFILRNLSSATSSWIPHPSLFAVQSTMPECFKAHYPRCRYIIDCTEVRTETPATIEQQRALFSHYKGCHTVKFLIAILPNGTVTFISEAYGGRTSDTYITIDSGFLEHVEPGDVVLADKGFPGIKAPVENKHGVMVFPPFSKGQLQFTNEEMEMTYQVAQVRIHVERAIQRVKVFNILNSRVPTELIPSMTDIVRMCCVLVNLQPPIIAK</sequence>
<feature type="region of interest" description="Disordered" evidence="7">
    <location>
        <begin position="117"/>
        <end position="166"/>
    </location>
</feature>
<evidence type="ECO:0000256" key="1">
    <source>
        <dbReference type="ARBA" id="ARBA00001968"/>
    </source>
</evidence>
<keyword evidence="3 6" id="KW-0863">Zinc-finger</keyword>
<dbReference type="GO" id="GO:0003677">
    <property type="term" value="F:DNA binding"/>
    <property type="evidence" value="ECO:0007669"/>
    <property type="project" value="UniProtKB-UniRule"/>
</dbReference>
<keyword evidence="5 6" id="KW-0238">DNA-binding</keyword>
<keyword evidence="2" id="KW-0479">Metal-binding</keyword>
<comment type="cofactor">
    <cofactor evidence="1">
        <name>a divalent metal cation</name>
        <dbReference type="ChEBI" id="CHEBI:60240"/>
    </cofactor>
</comment>
<accession>A0A147BKU2</accession>
<dbReference type="InterPro" id="IPR006612">
    <property type="entry name" value="THAP_Znf"/>
</dbReference>
<dbReference type="SUPFAM" id="SSF57716">
    <property type="entry name" value="Glucocorticoid receptor-like (DNA-binding domain)"/>
    <property type="match status" value="1"/>
</dbReference>
<dbReference type="InterPro" id="IPR027806">
    <property type="entry name" value="HARBI1_dom"/>
</dbReference>
<dbReference type="PROSITE" id="PS50950">
    <property type="entry name" value="ZF_THAP"/>
    <property type="match status" value="1"/>
</dbReference>
<evidence type="ECO:0000256" key="5">
    <source>
        <dbReference type="ARBA" id="ARBA00023125"/>
    </source>
</evidence>
<keyword evidence="8" id="KW-1133">Transmembrane helix</keyword>
<keyword evidence="4" id="KW-0862">Zinc</keyword>
<dbReference type="EMBL" id="GEGO01004050">
    <property type="protein sequence ID" value="JAR91354.1"/>
    <property type="molecule type" value="Transcribed_RNA"/>
</dbReference>
<dbReference type="PANTHER" id="PTHR23080:SF143">
    <property type="entry name" value="SI:DKEY-56D12.4"/>
    <property type="match status" value="1"/>
</dbReference>
<dbReference type="SMART" id="SM00980">
    <property type="entry name" value="THAP"/>
    <property type="match status" value="1"/>
</dbReference>
<keyword evidence="8" id="KW-0472">Membrane</keyword>
<dbReference type="AlphaFoldDB" id="A0A147BKU2"/>
<evidence type="ECO:0000256" key="2">
    <source>
        <dbReference type="ARBA" id="ARBA00022723"/>
    </source>
</evidence>
<feature type="compositionally biased region" description="Polar residues" evidence="7">
    <location>
        <begin position="117"/>
        <end position="129"/>
    </location>
</feature>
<proteinExistence type="predicted"/>
<dbReference type="Pfam" id="PF05485">
    <property type="entry name" value="THAP"/>
    <property type="match status" value="1"/>
</dbReference>
<dbReference type="GO" id="GO:0008270">
    <property type="term" value="F:zinc ion binding"/>
    <property type="evidence" value="ECO:0007669"/>
    <property type="project" value="UniProtKB-KW"/>
</dbReference>
<evidence type="ECO:0000256" key="8">
    <source>
        <dbReference type="SAM" id="Phobius"/>
    </source>
</evidence>
<keyword evidence="8" id="KW-0812">Transmembrane</keyword>
<feature type="transmembrane region" description="Helical" evidence="8">
    <location>
        <begin position="277"/>
        <end position="298"/>
    </location>
</feature>
<reference evidence="10" key="1">
    <citation type="journal article" date="2018" name="PLoS Negl. Trop. Dis.">
        <title>Sialome diversity of ticks revealed by RNAseq of single tick salivary glands.</title>
        <authorList>
            <person name="Perner J."/>
            <person name="Kropackova S."/>
            <person name="Kopacek P."/>
            <person name="Ribeiro J.M."/>
        </authorList>
    </citation>
    <scope>NUCLEOTIDE SEQUENCE</scope>
    <source>
        <strain evidence="10">Siblings of single egg batch collected in Ceske Budejovice</strain>
        <tissue evidence="10">Salivary glands</tissue>
    </source>
</reference>
<feature type="domain" description="THAP-type" evidence="9">
    <location>
        <begin position="2"/>
        <end position="90"/>
    </location>
</feature>
<evidence type="ECO:0000256" key="6">
    <source>
        <dbReference type="PROSITE-ProRule" id="PRU00309"/>
    </source>
</evidence>
<evidence type="ECO:0000256" key="3">
    <source>
        <dbReference type="ARBA" id="ARBA00022771"/>
    </source>
</evidence>
<dbReference type="Pfam" id="PF13359">
    <property type="entry name" value="DDE_Tnp_4"/>
    <property type="match status" value="1"/>
</dbReference>
<evidence type="ECO:0000313" key="10">
    <source>
        <dbReference type="EMBL" id="JAR91354.1"/>
    </source>
</evidence>